<accession>A0AAV2IL52</accession>
<feature type="transmembrane region" description="Helical" evidence="17">
    <location>
        <begin position="173"/>
        <end position="191"/>
    </location>
</feature>
<comment type="caution">
    <text evidence="19">The sequence shown here is derived from an EMBL/GenBank/DDBJ whole genome shotgun (WGS) entry which is preliminary data.</text>
</comment>
<keyword evidence="6 17" id="KW-1133">Transmembrane helix</keyword>
<evidence type="ECO:0000256" key="16">
    <source>
        <dbReference type="ARBA" id="ARBA00034104"/>
    </source>
</evidence>
<evidence type="ECO:0000256" key="14">
    <source>
        <dbReference type="ARBA" id="ARBA00023257"/>
    </source>
</evidence>
<dbReference type="Pfam" id="PF22572">
    <property type="entry name" value="GPR158_179_EC"/>
    <property type="match status" value="1"/>
</dbReference>
<evidence type="ECO:0000256" key="1">
    <source>
        <dbReference type="ARBA" id="ARBA00004487"/>
    </source>
</evidence>
<evidence type="ECO:0000256" key="9">
    <source>
        <dbReference type="ARBA" id="ARBA00023136"/>
    </source>
</evidence>
<dbReference type="InterPro" id="IPR017978">
    <property type="entry name" value="GPCR_3_C"/>
</dbReference>
<keyword evidence="10" id="KW-1015">Disulfide bond</keyword>
<evidence type="ECO:0000259" key="18">
    <source>
        <dbReference type="PROSITE" id="PS50259"/>
    </source>
</evidence>
<dbReference type="PROSITE" id="PS50259">
    <property type="entry name" value="G_PROTEIN_RECEP_F3_4"/>
    <property type="match status" value="1"/>
</dbReference>
<keyword evidence="15" id="KW-0966">Cell projection</keyword>
<keyword evidence="8" id="KW-0297">G-protein coupled receptor</keyword>
<dbReference type="EMBL" id="CAXITT010000874">
    <property type="protein sequence ID" value="CAL1546891.1"/>
    <property type="molecule type" value="Genomic_DNA"/>
</dbReference>
<dbReference type="PANTHER" id="PTHR32546">
    <property type="entry name" value="G-PROTEIN COUPLED RECEPTOR 158-RELATED"/>
    <property type="match status" value="1"/>
</dbReference>
<dbReference type="GO" id="GO:0043005">
    <property type="term" value="C:neuron projection"/>
    <property type="evidence" value="ECO:0007669"/>
    <property type="project" value="UniProtKB-SubCell"/>
</dbReference>
<evidence type="ECO:0000313" key="20">
    <source>
        <dbReference type="Proteomes" id="UP001497497"/>
    </source>
</evidence>
<evidence type="ECO:0000313" key="19">
    <source>
        <dbReference type="EMBL" id="CAL1546891.1"/>
    </source>
</evidence>
<evidence type="ECO:0000256" key="6">
    <source>
        <dbReference type="ARBA" id="ARBA00022989"/>
    </source>
</evidence>
<keyword evidence="20" id="KW-1185">Reference proteome</keyword>
<keyword evidence="13" id="KW-0807">Transducer</keyword>
<protein>
    <recommendedName>
        <fullName evidence="18">G-protein coupled receptors family 3 profile domain-containing protein</fullName>
    </recommendedName>
</protein>
<keyword evidence="5" id="KW-0732">Signal</keyword>
<comment type="subcellular location">
    <subcellularLocation>
        <location evidence="1">Cell projection</location>
        <location evidence="1">Neuron projection</location>
    </subcellularLocation>
    <subcellularLocation>
        <location evidence="16">Postsynaptic cell membrane</location>
        <topology evidence="16">Multi-pass membrane protein</topology>
    </subcellularLocation>
</comment>
<evidence type="ECO:0000256" key="12">
    <source>
        <dbReference type="ARBA" id="ARBA00023180"/>
    </source>
</evidence>
<dbReference type="AlphaFoldDB" id="A0AAV2IL52"/>
<comment type="similarity">
    <text evidence="2">Belongs to the G-protein coupled receptor 3 family.</text>
</comment>
<evidence type="ECO:0000256" key="2">
    <source>
        <dbReference type="ARBA" id="ARBA00007242"/>
    </source>
</evidence>
<evidence type="ECO:0000256" key="5">
    <source>
        <dbReference type="ARBA" id="ARBA00022729"/>
    </source>
</evidence>
<keyword evidence="11" id="KW-0675">Receptor</keyword>
<evidence type="ECO:0000256" key="15">
    <source>
        <dbReference type="ARBA" id="ARBA00023273"/>
    </source>
</evidence>
<keyword evidence="4 17" id="KW-0812">Transmembrane</keyword>
<evidence type="ECO:0000256" key="3">
    <source>
        <dbReference type="ARBA" id="ARBA00022475"/>
    </source>
</evidence>
<feature type="transmembrane region" description="Helical" evidence="17">
    <location>
        <begin position="263"/>
        <end position="284"/>
    </location>
</feature>
<sequence>GGLFSGSHRCIRSSTECKNIPSTKLQAGNYKCVCKEGYRFPTPSSASQFFEGRAVERAYLDFVRNNSSNYTNDFSCMPMPTTPPSTTPLGGEGEPIVAFDFLARGIPLGIQSFCMTVSVVIGIVILCFRKTKVMRSSIWVLLEMLLFGAILLYATVVIQYFEPTTLTCLLLPWCREMGFAIVYGVLVLKIYRILAEFQSRKAHRVHVRDKDLLKYLAVILTVVIAYMSAWTAVNMDHLSSNSTILERLHTKDNKAYTLCRAMWWDYVIEAGEFIFLCFGIYMCYCVRSAPTEYSEGRFITGAISY</sequence>
<keyword evidence="3" id="KW-1003">Cell membrane</keyword>
<dbReference type="Pfam" id="PF00003">
    <property type="entry name" value="7tm_3"/>
    <property type="match status" value="1"/>
</dbReference>
<feature type="non-terminal residue" evidence="19">
    <location>
        <position position="305"/>
    </location>
</feature>
<name>A0AAV2IL52_LYMST</name>
<evidence type="ECO:0000256" key="8">
    <source>
        <dbReference type="ARBA" id="ARBA00023040"/>
    </source>
</evidence>
<evidence type="ECO:0000256" key="7">
    <source>
        <dbReference type="ARBA" id="ARBA00023018"/>
    </source>
</evidence>
<evidence type="ECO:0000256" key="10">
    <source>
        <dbReference type="ARBA" id="ARBA00023157"/>
    </source>
</evidence>
<keyword evidence="7" id="KW-0770">Synapse</keyword>
<dbReference type="CDD" id="cd15293">
    <property type="entry name" value="7tmC_GPR158-like"/>
    <property type="match status" value="1"/>
</dbReference>
<dbReference type="InterPro" id="IPR043458">
    <property type="entry name" value="GPR158/179"/>
</dbReference>
<organism evidence="19 20">
    <name type="scientific">Lymnaea stagnalis</name>
    <name type="common">Great pond snail</name>
    <name type="synonym">Helix stagnalis</name>
    <dbReference type="NCBI Taxonomy" id="6523"/>
    <lineage>
        <taxon>Eukaryota</taxon>
        <taxon>Metazoa</taxon>
        <taxon>Spiralia</taxon>
        <taxon>Lophotrochozoa</taxon>
        <taxon>Mollusca</taxon>
        <taxon>Gastropoda</taxon>
        <taxon>Heterobranchia</taxon>
        <taxon>Euthyneura</taxon>
        <taxon>Panpulmonata</taxon>
        <taxon>Hygrophila</taxon>
        <taxon>Lymnaeoidea</taxon>
        <taxon>Lymnaeidae</taxon>
        <taxon>Lymnaea</taxon>
    </lineage>
</organism>
<gene>
    <name evidence="19" type="ORF">GSLYS_00020268001</name>
</gene>
<evidence type="ECO:0000256" key="13">
    <source>
        <dbReference type="ARBA" id="ARBA00023224"/>
    </source>
</evidence>
<dbReference type="GO" id="GO:0045211">
    <property type="term" value="C:postsynaptic membrane"/>
    <property type="evidence" value="ECO:0007669"/>
    <property type="project" value="UniProtKB-SubCell"/>
</dbReference>
<evidence type="ECO:0000256" key="4">
    <source>
        <dbReference type="ARBA" id="ARBA00022692"/>
    </source>
</evidence>
<keyword evidence="9 17" id="KW-0472">Membrane</keyword>
<dbReference type="Proteomes" id="UP001497497">
    <property type="component" value="Unassembled WGS sequence"/>
</dbReference>
<feature type="transmembrane region" description="Helical" evidence="17">
    <location>
        <begin position="212"/>
        <end position="233"/>
    </location>
</feature>
<keyword evidence="12" id="KW-0325">Glycoprotein</keyword>
<keyword evidence="14" id="KW-0628">Postsynaptic cell membrane</keyword>
<feature type="transmembrane region" description="Helical" evidence="17">
    <location>
        <begin position="108"/>
        <end position="128"/>
    </location>
</feature>
<evidence type="ECO:0000256" key="17">
    <source>
        <dbReference type="SAM" id="Phobius"/>
    </source>
</evidence>
<dbReference type="GO" id="GO:0004930">
    <property type="term" value="F:G protein-coupled receptor activity"/>
    <property type="evidence" value="ECO:0007669"/>
    <property type="project" value="UniProtKB-KW"/>
</dbReference>
<dbReference type="InterPro" id="IPR054714">
    <property type="entry name" value="GPR158_179_extracellular"/>
</dbReference>
<proteinExistence type="inferred from homology"/>
<evidence type="ECO:0000256" key="11">
    <source>
        <dbReference type="ARBA" id="ARBA00023170"/>
    </source>
</evidence>
<feature type="transmembrane region" description="Helical" evidence="17">
    <location>
        <begin position="140"/>
        <end position="161"/>
    </location>
</feature>
<feature type="non-terminal residue" evidence="19">
    <location>
        <position position="1"/>
    </location>
</feature>
<feature type="domain" description="G-protein coupled receptors family 3 profile" evidence="18">
    <location>
        <begin position="115"/>
        <end position="305"/>
    </location>
</feature>
<dbReference type="PANTHER" id="PTHR32546:SF26">
    <property type="entry name" value="SMOG, ISOFORM D"/>
    <property type="match status" value="1"/>
</dbReference>
<reference evidence="19 20" key="1">
    <citation type="submission" date="2024-04" db="EMBL/GenBank/DDBJ databases">
        <authorList>
            <consortium name="Genoscope - CEA"/>
            <person name="William W."/>
        </authorList>
    </citation>
    <scope>NUCLEOTIDE SEQUENCE [LARGE SCALE GENOMIC DNA]</scope>
</reference>